<protein>
    <submittedName>
        <fullName evidence="1">Uncharacterized protein</fullName>
    </submittedName>
</protein>
<feature type="non-terminal residue" evidence="1">
    <location>
        <position position="1"/>
    </location>
</feature>
<dbReference type="AlphaFoldDB" id="X0SNS1"/>
<accession>X0SNS1</accession>
<organism evidence="1">
    <name type="scientific">marine sediment metagenome</name>
    <dbReference type="NCBI Taxonomy" id="412755"/>
    <lineage>
        <taxon>unclassified sequences</taxon>
        <taxon>metagenomes</taxon>
        <taxon>ecological metagenomes</taxon>
    </lineage>
</organism>
<comment type="caution">
    <text evidence="1">The sequence shown here is derived from an EMBL/GenBank/DDBJ whole genome shotgun (WGS) entry which is preliminary data.</text>
</comment>
<name>X0SNS1_9ZZZZ</name>
<gene>
    <name evidence="1" type="ORF">S01H1_11110</name>
</gene>
<reference evidence="1" key="1">
    <citation type="journal article" date="2014" name="Front. Microbiol.">
        <title>High frequency of phylogenetically diverse reductive dehalogenase-homologous genes in deep subseafloor sedimentary metagenomes.</title>
        <authorList>
            <person name="Kawai M."/>
            <person name="Futagami T."/>
            <person name="Toyoda A."/>
            <person name="Takaki Y."/>
            <person name="Nishi S."/>
            <person name="Hori S."/>
            <person name="Arai W."/>
            <person name="Tsubouchi T."/>
            <person name="Morono Y."/>
            <person name="Uchiyama I."/>
            <person name="Ito T."/>
            <person name="Fujiyama A."/>
            <person name="Inagaki F."/>
            <person name="Takami H."/>
        </authorList>
    </citation>
    <scope>NUCLEOTIDE SEQUENCE</scope>
    <source>
        <strain evidence="1">Expedition CK06-06</strain>
    </source>
</reference>
<sequence>TVWQSLTDTISGGVVRVDVTGTYQEPTIKTTALPFFEGIFGILGTEKIKEN</sequence>
<proteinExistence type="predicted"/>
<dbReference type="EMBL" id="BARS01005663">
    <property type="protein sequence ID" value="GAF76796.1"/>
    <property type="molecule type" value="Genomic_DNA"/>
</dbReference>
<evidence type="ECO:0000313" key="1">
    <source>
        <dbReference type="EMBL" id="GAF76796.1"/>
    </source>
</evidence>